<feature type="region of interest" description="Disordered" evidence="1">
    <location>
        <begin position="1205"/>
        <end position="1224"/>
    </location>
</feature>
<dbReference type="OrthoDB" id="10002886at2759"/>
<proteinExistence type="predicted"/>
<evidence type="ECO:0000313" key="3">
    <source>
        <dbReference type="Proteomes" id="UP000663879"/>
    </source>
</evidence>
<comment type="caution">
    <text evidence="2">The sequence shown here is derived from an EMBL/GenBank/DDBJ whole genome shotgun (WGS) entry which is preliminary data.</text>
</comment>
<evidence type="ECO:0000313" key="2">
    <source>
        <dbReference type="EMBL" id="CAF0784780.1"/>
    </source>
</evidence>
<reference evidence="2" key="1">
    <citation type="submission" date="2021-02" db="EMBL/GenBank/DDBJ databases">
        <authorList>
            <person name="Nowell W R."/>
        </authorList>
    </citation>
    <scope>NUCLEOTIDE SEQUENCE</scope>
    <source>
        <strain evidence="2">Ploen Becks lab</strain>
    </source>
</reference>
<sequence>MELAKLKDFVLELDPKEKENLVLVFDAINEIEKNLKTEPSTYVHLVLREKYFFLIQSVIESNNELLVKLVLGALQHYLINESTCIICSVKEKSQFLLNILRFIQHTLINNDITKLEIFKFLLNNHEYIEPLLNSKILNSLIEISINESECDNKFLQSSSKALIIKYIAVVSNQISLIKNLSKNENFDEELKILDSFIVSTFNNLLEIFNQTHRSYELRNLLLECIELLLNNLIAEKQNFYDTRKNKEFIEFAWKTFCPSILYQFGDCGLPNNTPVTQSLNFKQIYTILIQLTNLIGGEKAMIPVFEAIYQRILFFTPQYDNQILLKLFKSYMNKDFLLSLILVNESNTFEDEFKNNLNEFTLINIFIGYYRNSYEQSIKANDKLLQFLSLECMHSYVKLIYDLFEENINMKQKSNCIDILSFHTNENNRPKMEFNDQTNLKIRESAYSFVDSIYAFLSNLPKVNELNLEFEIKKFSLNLIEISNLYELSFLKINSYKVLITSYLSIYLILKKFYTKILNLSNLTFNSDKNHQDFFIYRIFMYDECDFAQDDKLNESKIKFKFWLECVYEFILKESVNQLDKIKNLNTDDLSSLLKQIDCLTKLKISKKKSNLPNIKIELVKKLLKCSWSYLIDVLMGYLLNSKLDNLEAIFFNEKIESIYDSLIEDINNEVTINNFAFKSILDSLFQIIKILTYLDGMDKELNQLYFILSESNFYKNNSLLKSYDELSLNKIICLDFVLYTTTELIFNSEFHGHVSSEVLWKYLIQTVFFSFSLQANLEIPNIDMTKSPSSTLSKYFFSKKQKLFRSVYSNLNDNLNEPESLNRTKSFDLNEKLQLNEQILKNLFYFLNKSQFKINLKTNKMDLIDSLAKKAYDILFNKMSNFDHIWQLGSNLCLFSKRFLVDEPKFRIQNEYFSFNYLILDKLEDFLGKLMSKEISIFFTDLWLNVFLNYFQKIFSKCCSVNQIPLNQDLKKKSFFKLRKKISKKNDFESLFLVDFSICKKLIYLIQNLFEIYNNSGCGINFLEAEKFQKFLQEKKLDLVRTPSTDSSISTPIPTEHNFTEPDDLIRKLEIYKTNFNKNSSSLTLKLFYNNTSSLLVPRSHSNLRDYHSIDEIFNINSLLLLPFKRLMLKKSLETNLKDAILSAVCEVVERTSFRSKNFWAVIFFCLSRVTLNEIKKKKKIRKYSPRSLDDSFESSTSVHSDLSVYSSNSDLSNNSSSNESDRNDSFYIPTLPYRFESYRIRLNSLIDVFNIFLSISQSSNHILAYGSYDFLKCVSNYLQYKIAIQVDFKIPSELKCIKIVDSNDEEVNDKNKVSSDEEDLFLSANDYSIQERHYHFTSNYEHLCELSNADNSNTQIKPFILCIQKIFEILTQKRNDFKSDLKDSPSIQIRNFEILDLEKNPILEIDELSCYNLSSYTRKLIEINFDHEIELQNLNSKFKEFFKKDGKNYSKILVYFFKCLSSRVCLAQDEINSVQIVQILFDFSTKLVEINELETLGYIILEIFIQDLIFFIDLSELKNAKCELDSKVEAKFNPKLLENTFFMSSLTCKIVEKLISLVILYSEKVQDNSFWREILFSIAIKLFLLLAKCLIKKFTAFDSLLDINFVTNLDDLYVAFFKLNDSYLNEICLTSIRLFHALSLVPFETLIKNYGSEENSEFSNLEVLTQKCKTAWELHNVKKTFSLAKSLLNYENFQKSHQSINDLVDVIQGIDDESLLEDDEKIDSNDDKNFFRDFSLKFSQNLNSKTSQIFHECIDFKQVNLTCFINAFKFHSNFLNLLNFVSLMPNLDHSPVFMYEILKCLSLSYLTSIQLEQNLALKILLSKIFYLNYETYLASFINLTKKSFFLINSLYFKKRIMDFNFKLNDLNNSEIFNYNSLEDYDDTSDSKLKILIANSPKDNFFKDFFFNFVIQLSDFYKFLNSKVHSIKLDLCYLDDIFRKYQNHDFSIHTEKSLALEVNELFEKFTERNKLVEKEDKEESYSDRNLRHMYKIWTLEMIPYFLINLSEPISEENKDLNLVKIVNFFNDDSNLSKMELIKSLAELIVVFNSCSTCCSCRGYIENEATFLNLDFNTIKNISIKLLSILFILSNK</sequence>
<protein>
    <submittedName>
        <fullName evidence="2">Uncharacterized protein</fullName>
    </submittedName>
</protein>
<organism evidence="2 3">
    <name type="scientific">Brachionus calyciflorus</name>
    <dbReference type="NCBI Taxonomy" id="104777"/>
    <lineage>
        <taxon>Eukaryota</taxon>
        <taxon>Metazoa</taxon>
        <taxon>Spiralia</taxon>
        <taxon>Gnathifera</taxon>
        <taxon>Rotifera</taxon>
        <taxon>Eurotatoria</taxon>
        <taxon>Monogononta</taxon>
        <taxon>Pseudotrocha</taxon>
        <taxon>Ploima</taxon>
        <taxon>Brachionidae</taxon>
        <taxon>Brachionus</taxon>
    </lineage>
</organism>
<dbReference type="EMBL" id="CAJNOC010000630">
    <property type="protein sequence ID" value="CAF0784780.1"/>
    <property type="molecule type" value="Genomic_DNA"/>
</dbReference>
<keyword evidence="3" id="KW-1185">Reference proteome</keyword>
<evidence type="ECO:0000256" key="1">
    <source>
        <dbReference type="SAM" id="MobiDB-lite"/>
    </source>
</evidence>
<name>A0A813RRY7_9BILA</name>
<dbReference type="Proteomes" id="UP000663879">
    <property type="component" value="Unassembled WGS sequence"/>
</dbReference>
<accession>A0A813RRY7</accession>
<feature type="compositionally biased region" description="Low complexity" evidence="1">
    <location>
        <begin position="1205"/>
        <end position="1220"/>
    </location>
</feature>
<gene>
    <name evidence="2" type="ORF">OXX778_LOCUS5654</name>
</gene>